<dbReference type="InterPro" id="IPR027417">
    <property type="entry name" value="P-loop_NTPase"/>
</dbReference>
<dbReference type="PRINTS" id="PR00988">
    <property type="entry name" value="URIDINKINASE"/>
</dbReference>
<dbReference type="InterPro" id="IPR000764">
    <property type="entry name" value="Uridine_kinase-like"/>
</dbReference>
<dbReference type="GO" id="GO:0005524">
    <property type="term" value="F:ATP binding"/>
    <property type="evidence" value="ECO:0007669"/>
    <property type="project" value="InterPro"/>
</dbReference>
<evidence type="ECO:0000256" key="4">
    <source>
        <dbReference type="ARBA" id="ARBA00022741"/>
    </source>
</evidence>
<dbReference type="GO" id="GO:0004849">
    <property type="term" value="F:uridine kinase activity"/>
    <property type="evidence" value="ECO:0007669"/>
    <property type="project" value="UniProtKB-EC"/>
</dbReference>
<name>A0A9N8V7T7_9GLOM</name>
<dbReference type="PANTHER" id="PTHR10285">
    <property type="entry name" value="URIDINE KINASE"/>
    <property type="match status" value="1"/>
</dbReference>
<keyword evidence="3" id="KW-0808">Transferase</keyword>
<evidence type="ECO:0000313" key="8">
    <source>
        <dbReference type="Proteomes" id="UP000789831"/>
    </source>
</evidence>
<evidence type="ECO:0000259" key="6">
    <source>
        <dbReference type="Pfam" id="PF00485"/>
    </source>
</evidence>
<evidence type="ECO:0000256" key="5">
    <source>
        <dbReference type="ARBA" id="ARBA00022777"/>
    </source>
</evidence>
<dbReference type="EMBL" id="CAJVPL010000058">
    <property type="protein sequence ID" value="CAG8439837.1"/>
    <property type="molecule type" value="Genomic_DNA"/>
</dbReference>
<keyword evidence="5" id="KW-0418">Kinase</keyword>
<evidence type="ECO:0000256" key="3">
    <source>
        <dbReference type="ARBA" id="ARBA00022679"/>
    </source>
</evidence>
<reference evidence="7" key="1">
    <citation type="submission" date="2021-06" db="EMBL/GenBank/DDBJ databases">
        <authorList>
            <person name="Kallberg Y."/>
            <person name="Tangrot J."/>
            <person name="Rosling A."/>
        </authorList>
    </citation>
    <scope>NUCLEOTIDE SEQUENCE</scope>
    <source>
        <strain evidence="7">MT106</strain>
    </source>
</reference>
<dbReference type="EC" id="2.7.1.48" evidence="2"/>
<evidence type="ECO:0000313" key="7">
    <source>
        <dbReference type="EMBL" id="CAG8439837.1"/>
    </source>
</evidence>
<accession>A0A9N8V7T7</accession>
<evidence type="ECO:0000256" key="2">
    <source>
        <dbReference type="ARBA" id="ARBA00012137"/>
    </source>
</evidence>
<dbReference type="CDD" id="cd02023">
    <property type="entry name" value="UMPK"/>
    <property type="match status" value="1"/>
</dbReference>
<protein>
    <recommendedName>
        <fullName evidence="2">uridine/cytidine kinase</fullName>
        <ecNumber evidence="2">2.7.1.48</ecNumber>
    </recommendedName>
</protein>
<dbReference type="Gene3D" id="3.40.50.300">
    <property type="entry name" value="P-loop containing nucleotide triphosphate hydrolases"/>
    <property type="match status" value="1"/>
</dbReference>
<comment type="caution">
    <text evidence="7">The sequence shown here is derived from an EMBL/GenBank/DDBJ whole genome shotgun (WGS) entry which is preliminary data.</text>
</comment>
<dbReference type="Pfam" id="PF00485">
    <property type="entry name" value="PRK"/>
    <property type="match status" value="1"/>
</dbReference>
<dbReference type="InterPro" id="IPR006083">
    <property type="entry name" value="PRK/URK"/>
</dbReference>
<dbReference type="Proteomes" id="UP000789831">
    <property type="component" value="Unassembled WGS sequence"/>
</dbReference>
<dbReference type="OrthoDB" id="738517at2759"/>
<gene>
    <name evidence="7" type="ORF">AGERDE_LOCUS972</name>
</gene>
<sequence length="213" mass="24511">MSFDEKTPSSIENKTAIRSPFLIGVAGGSASGKKTVCNMIMERLNKHTKAVRKVVVISLGDFYREFSDDEKELAEKGQFNFDHPNAFDFDLVEKVVEELKAGKAVTLPSYDFDTRTRNLSARHLSPPDVVLFEGILILYEKKIRDSLSMKIFVHVDSDTRLAQRVLQDTTQRHHYPLEYVLNQYIKYVKPAYEDFVLPMSLYLEERITLQLLT</sequence>
<dbReference type="SUPFAM" id="SSF52540">
    <property type="entry name" value="P-loop containing nucleoside triphosphate hydrolases"/>
    <property type="match status" value="1"/>
</dbReference>
<keyword evidence="4" id="KW-0547">Nucleotide-binding</keyword>
<proteinExistence type="predicted"/>
<organism evidence="7 8">
    <name type="scientific">Ambispora gerdemannii</name>
    <dbReference type="NCBI Taxonomy" id="144530"/>
    <lineage>
        <taxon>Eukaryota</taxon>
        <taxon>Fungi</taxon>
        <taxon>Fungi incertae sedis</taxon>
        <taxon>Mucoromycota</taxon>
        <taxon>Glomeromycotina</taxon>
        <taxon>Glomeromycetes</taxon>
        <taxon>Archaeosporales</taxon>
        <taxon>Ambisporaceae</taxon>
        <taxon>Ambispora</taxon>
    </lineage>
</organism>
<evidence type="ECO:0000256" key="1">
    <source>
        <dbReference type="ARBA" id="ARBA00004690"/>
    </source>
</evidence>
<feature type="domain" description="Phosphoribulokinase/uridine kinase" evidence="6">
    <location>
        <begin position="22"/>
        <end position="199"/>
    </location>
</feature>
<keyword evidence="8" id="KW-1185">Reference proteome</keyword>
<dbReference type="AlphaFoldDB" id="A0A9N8V7T7"/>
<comment type="pathway">
    <text evidence="1">Pyrimidine metabolism; UMP biosynthesis via salvage pathway; UMP from uridine: step 1/1.</text>
</comment>